<dbReference type="InterPro" id="IPR009545">
    <property type="entry name" value="Claudin-like"/>
</dbReference>
<evidence type="ECO:0000313" key="2">
    <source>
        <dbReference type="EMBL" id="UMM37614.1"/>
    </source>
</evidence>
<sequence length="148" mass="15894">MNASLFLLGFLIVICSILDIVGTYTPGWIVGNGSLPGLTWIDVAGILINLPVGCYIGMLIIFGVNTRLIRNQGFTDSNRTPFYVIAGLALIAIALIVACVIMVGCSINSYNYGYYNNQLGYSAWLCIASACLSIGIIGISIHLARRKI</sequence>
<keyword evidence="1" id="KW-0472">Membrane</keyword>
<name>A0AAE9F7Q2_CAEBR</name>
<dbReference type="AlphaFoldDB" id="A0AAE9F7Q2"/>
<dbReference type="PANTHER" id="PTHR34151">
    <property type="entry name" value="PROTEIN CBG24195"/>
    <property type="match status" value="1"/>
</dbReference>
<accession>A0AAE9F7Q2</accession>
<evidence type="ECO:0000313" key="3">
    <source>
        <dbReference type="Proteomes" id="UP000829354"/>
    </source>
</evidence>
<keyword evidence="3" id="KW-1185">Reference proteome</keyword>
<dbReference type="Proteomes" id="UP000829354">
    <property type="component" value="Chromosome V"/>
</dbReference>
<keyword evidence="1" id="KW-1133">Transmembrane helix</keyword>
<dbReference type="EMBL" id="CP092624">
    <property type="protein sequence ID" value="UMM37614.1"/>
    <property type="molecule type" value="Genomic_DNA"/>
</dbReference>
<evidence type="ECO:0000256" key="1">
    <source>
        <dbReference type="SAM" id="Phobius"/>
    </source>
</evidence>
<proteinExistence type="predicted"/>
<feature type="transmembrane region" description="Helical" evidence="1">
    <location>
        <begin position="121"/>
        <end position="144"/>
    </location>
</feature>
<gene>
    <name evidence="2" type="ORF">L5515_009335</name>
</gene>
<dbReference type="PANTHER" id="PTHR34151:SF1">
    <property type="entry name" value="CASP-LIKE PROTEIN-RELATED"/>
    <property type="match status" value="1"/>
</dbReference>
<organism evidence="2 3">
    <name type="scientific">Caenorhabditis briggsae</name>
    <dbReference type="NCBI Taxonomy" id="6238"/>
    <lineage>
        <taxon>Eukaryota</taxon>
        <taxon>Metazoa</taxon>
        <taxon>Ecdysozoa</taxon>
        <taxon>Nematoda</taxon>
        <taxon>Chromadorea</taxon>
        <taxon>Rhabditida</taxon>
        <taxon>Rhabditina</taxon>
        <taxon>Rhabditomorpha</taxon>
        <taxon>Rhabditoidea</taxon>
        <taxon>Rhabditidae</taxon>
        <taxon>Peloderinae</taxon>
        <taxon>Caenorhabditis</taxon>
    </lineage>
</organism>
<keyword evidence="1" id="KW-0812">Transmembrane</keyword>
<reference evidence="2 3" key="1">
    <citation type="submission" date="2022-04" db="EMBL/GenBank/DDBJ databases">
        <title>Chromosome-level reference genomes for two strains of Caenorhabditis briggsae: an improved platform for comparative genomics.</title>
        <authorList>
            <person name="Stevens L."/>
            <person name="Andersen E."/>
        </authorList>
    </citation>
    <scope>NUCLEOTIDE SEQUENCE [LARGE SCALE GENOMIC DNA]</scope>
    <source>
        <strain evidence="2">VX34</strain>
        <tissue evidence="2">Whole-organism</tissue>
    </source>
</reference>
<protein>
    <submittedName>
        <fullName evidence="2">Uncharacterized protein</fullName>
    </submittedName>
</protein>
<feature type="transmembrane region" description="Helical" evidence="1">
    <location>
        <begin position="43"/>
        <end position="62"/>
    </location>
</feature>
<feature type="transmembrane region" description="Helical" evidence="1">
    <location>
        <begin position="82"/>
        <end position="109"/>
    </location>
</feature>
<dbReference type="Pfam" id="PF06653">
    <property type="entry name" value="Claudin_3"/>
    <property type="match status" value="1"/>
</dbReference>